<dbReference type="Gene3D" id="3.90.550.10">
    <property type="entry name" value="Spore Coat Polysaccharide Biosynthesis Protein SpsA, Chain A"/>
    <property type="match status" value="1"/>
</dbReference>
<sequence length="472" mass="52089">MNNSAAFPEDLLQTLEEYQQTHLLTWWSELEPAQQAELVKQIREINFAQIQRLYSPGSASSEESPAEKAERATRPATVVRLADRESDSAELSKATEAGKQCLSEGKVGAILVAGGQGSRLGFPHPKGMYPVGPVRQTSLFQILVEQLRARAKQAGQPISYFIMTSDATHDDTVAYFQQNQNFGLVDENLYFFKQGTMPAVDAETGKILLESKHHIAVSPDGHGGMLAALKNSGMFDVMREQGIDTLYYHQVDNPTAIVCDPAFLGYHLQRNAEVSVKVVSKRSADEKMGVVCDVDQKTQIIEYSDLPSHIAERTDEAGQLLHWAGSTAIHVFNRDFLEQIADNDDQFPFHRANKKVPHIDASGSQITPEEPNAIKFERFIFDVLPVADTVLVYEIDREREFNPLKNAEGQDSPTTVHAALNRIAGEWLTACGVEVPGDCPVEISPLLALDAEDLKSKVSADLTINGPLYLGE</sequence>
<name>A0A517PQV0_9PLAN</name>
<protein>
    <submittedName>
        <fullName evidence="5">Putative uridylyltransferase</fullName>
        <ecNumber evidence="5">2.7.7.-</ecNumber>
    </submittedName>
</protein>
<dbReference type="Pfam" id="PF01704">
    <property type="entry name" value="UDPGP"/>
    <property type="match status" value="1"/>
</dbReference>
<evidence type="ECO:0000256" key="2">
    <source>
        <dbReference type="ARBA" id="ARBA00022679"/>
    </source>
</evidence>
<reference evidence="5 6" key="1">
    <citation type="submission" date="2019-02" db="EMBL/GenBank/DDBJ databases">
        <title>Deep-cultivation of Planctomycetes and their phenomic and genomic characterization uncovers novel biology.</title>
        <authorList>
            <person name="Wiegand S."/>
            <person name="Jogler M."/>
            <person name="Boedeker C."/>
            <person name="Pinto D."/>
            <person name="Vollmers J."/>
            <person name="Rivas-Marin E."/>
            <person name="Kohn T."/>
            <person name="Peeters S.H."/>
            <person name="Heuer A."/>
            <person name="Rast P."/>
            <person name="Oberbeckmann S."/>
            <person name="Bunk B."/>
            <person name="Jeske O."/>
            <person name="Meyerdierks A."/>
            <person name="Storesund J.E."/>
            <person name="Kallscheuer N."/>
            <person name="Luecker S."/>
            <person name="Lage O.M."/>
            <person name="Pohl T."/>
            <person name="Merkel B.J."/>
            <person name="Hornburger P."/>
            <person name="Mueller R.-W."/>
            <person name="Bruemmer F."/>
            <person name="Labrenz M."/>
            <person name="Spormann A.M."/>
            <person name="Op den Camp H."/>
            <person name="Overmann J."/>
            <person name="Amann R."/>
            <person name="Jetten M.S.M."/>
            <person name="Mascher T."/>
            <person name="Medema M.H."/>
            <person name="Devos D.P."/>
            <person name="Kaster A.-K."/>
            <person name="Ovreas L."/>
            <person name="Rohde M."/>
            <person name="Galperin M.Y."/>
            <person name="Jogler C."/>
        </authorList>
    </citation>
    <scope>NUCLEOTIDE SEQUENCE [LARGE SCALE GENOMIC DNA]</scope>
    <source>
        <strain evidence="5 6">HG66A1</strain>
    </source>
</reference>
<keyword evidence="2 5" id="KW-0808">Transferase</keyword>
<accession>A0A517PQV0</accession>
<dbReference type="EMBL" id="CP036266">
    <property type="protein sequence ID" value="QDT21755.1"/>
    <property type="molecule type" value="Genomic_DNA"/>
</dbReference>
<keyword evidence="3 5" id="KW-0548">Nucleotidyltransferase</keyword>
<comment type="similarity">
    <text evidence="1">Belongs to the UDPGP type 1 family.</text>
</comment>
<dbReference type="AlphaFoldDB" id="A0A517PQV0"/>
<dbReference type="GO" id="GO:0070569">
    <property type="term" value="F:uridylyltransferase activity"/>
    <property type="evidence" value="ECO:0007669"/>
    <property type="project" value="InterPro"/>
</dbReference>
<organism evidence="5 6">
    <name type="scientific">Gimesia chilikensis</name>
    <dbReference type="NCBI Taxonomy" id="2605989"/>
    <lineage>
        <taxon>Bacteria</taxon>
        <taxon>Pseudomonadati</taxon>
        <taxon>Planctomycetota</taxon>
        <taxon>Planctomycetia</taxon>
        <taxon>Planctomycetales</taxon>
        <taxon>Planctomycetaceae</taxon>
        <taxon>Gimesia</taxon>
    </lineage>
</organism>
<dbReference type="InterPro" id="IPR029044">
    <property type="entry name" value="Nucleotide-diphossugar_trans"/>
</dbReference>
<gene>
    <name evidence="5" type="ORF">HG66A1_35580</name>
</gene>
<evidence type="ECO:0000313" key="5">
    <source>
        <dbReference type="EMBL" id="QDT21755.1"/>
    </source>
</evidence>
<feature type="region of interest" description="Disordered" evidence="4">
    <location>
        <begin position="56"/>
        <end position="76"/>
    </location>
</feature>
<evidence type="ECO:0000256" key="1">
    <source>
        <dbReference type="ARBA" id="ARBA00010401"/>
    </source>
</evidence>
<dbReference type="PANTHER" id="PTHR11952">
    <property type="entry name" value="UDP- GLUCOSE PYROPHOSPHORYLASE"/>
    <property type="match status" value="1"/>
</dbReference>
<dbReference type="RefSeq" id="WP_197996638.1">
    <property type="nucleotide sequence ID" value="NZ_CP036266.1"/>
</dbReference>
<dbReference type="CDD" id="cd04193">
    <property type="entry name" value="UDPGlcNAc_PPase"/>
    <property type="match status" value="1"/>
</dbReference>
<proteinExistence type="inferred from homology"/>
<dbReference type="Proteomes" id="UP000320421">
    <property type="component" value="Chromosome"/>
</dbReference>
<dbReference type="EC" id="2.7.7.-" evidence="5"/>
<evidence type="ECO:0000313" key="6">
    <source>
        <dbReference type="Proteomes" id="UP000320421"/>
    </source>
</evidence>
<keyword evidence="6" id="KW-1185">Reference proteome</keyword>
<evidence type="ECO:0000256" key="3">
    <source>
        <dbReference type="ARBA" id="ARBA00022695"/>
    </source>
</evidence>
<dbReference type="InterPro" id="IPR039741">
    <property type="entry name" value="UDP-sugar_pyrophosphorylase"/>
</dbReference>
<dbReference type="InterPro" id="IPR002618">
    <property type="entry name" value="UDPGP_fam"/>
</dbReference>
<dbReference type="SUPFAM" id="SSF53448">
    <property type="entry name" value="Nucleotide-diphospho-sugar transferases"/>
    <property type="match status" value="1"/>
</dbReference>
<evidence type="ECO:0000256" key="4">
    <source>
        <dbReference type="SAM" id="MobiDB-lite"/>
    </source>
</evidence>
<dbReference type="PANTHER" id="PTHR11952:SF2">
    <property type="entry name" value="LD24639P"/>
    <property type="match status" value="1"/>
</dbReference>